<dbReference type="Proteomes" id="UP000290365">
    <property type="component" value="Chromosome"/>
</dbReference>
<dbReference type="OrthoDB" id="160279at2"/>
<proteinExistence type="predicted"/>
<name>A0A4P6K2H1_KTERU</name>
<reference evidence="1 2" key="1">
    <citation type="submission" date="2019-01" db="EMBL/GenBank/DDBJ databases">
        <title>Ktedonosporobacter rubrisoli SCAWS-G2.</title>
        <authorList>
            <person name="Huang Y."/>
            <person name="Yan B."/>
        </authorList>
    </citation>
    <scope>NUCLEOTIDE SEQUENCE [LARGE SCALE GENOMIC DNA]</scope>
    <source>
        <strain evidence="1 2">SCAWS-G2</strain>
    </source>
</reference>
<gene>
    <name evidence="1" type="ORF">EPA93_40370</name>
</gene>
<evidence type="ECO:0000313" key="1">
    <source>
        <dbReference type="EMBL" id="QBD81900.1"/>
    </source>
</evidence>
<dbReference type="EMBL" id="CP035758">
    <property type="protein sequence ID" value="QBD81900.1"/>
    <property type="molecule type" value="Genomic_DNA"/>
</dbReference>
<dbReference type="KEGG" id="kbs:EPA93_40370"/>
<dbReference type="RefSeq" id="WP_129892961.1">
    <property type="nucleotide sequence ID" value="NZ_CP035758.1"/>
</dbReference>
<protein>
    <submittedName>
        <fullName evidence="1">Uncharacterized protein</fullName>
    </submittedName>
</protein>
<dbReference type="AlphaFoldDB" id="A0A4P6K2H1"/>
<sequence>MHFANLLDTYRFEKYVLEVAIATLERGGVTSKLATYQLLEPVNRWSFPKYPSKTAILAPDIDIVEELKTFIQLHEQCLREPDCSLGTWINPATKYYYLDITMSCADLEEARREALLISQSEGRKIVAIYNSWCGRTVYL</sequence>
<accession>A0A4P6K2H1</accession>
<evidence type="ECO:0000313" key="2">
    <source>
        <dbReference type="Proteomes" id="UP000290365"/>
    </source>
</evidence>
<keyword evidence="2" id="KW-1185">Reference proteome</keyword>
<organism evidence="1 2">
    <name type="scientific">Ktedonosporobacter rubrisoli</name>
    <dbReference type="NCBI Taxonomy" id="2509675"/>
    <lineage>
        <taxon>Bacteria</taxon>
        <taxon>Bacillati</taxon>
        <taxon>Chloroflexota</taxon>
        <taxon>Ktedonobacteria</taxon>
        <taxon>Ktedonobacterales</taxon>
        <taxon>Ktedonosporobacteraceae</taxon>
        <taxon>Ktedonosporobacter</taxon>
    </lineage>
</organism>